<dbReference type="Proteomes" id="UP000323653">
    <property type="component" value="Chromosome"/>
</dbReference>
<sequence length="1037" mass="110363">MVVINSGINLTVANNTAINDFLVSGTLVNAGNIITNGRLTFANGGVYEHAYTTSSGSVPTATWENGSDCRITGITTSTSAVLFPDNNPSFYNFIWNCSNQDINSLPALPFNFSVRNNFEIVSTGASILRTTATTTSRTFFVKNYIQTGGVVDMSFNGSLSNVGTVFNISGNFIFTGGIIRKSSTNINNRGRFVFNGNATQIFQKEVSAQLNNEIDFVINVNTIIDFGTSVLNGTSGNFNLNNGATLITAHPDGITSSGATGIIQNTGSRSFSTGANYTYNGNVPQQAGTGLPATVNNLTINNAAGVTMRSGALAVNGNLAIQNGFLDMRTNALTVAAINGFIGTGTLRTQNTSANPISAGKTWSGTVEFNAGTSQTIVSGTFNNLTASTGGTKTISGAANVSNTLTVNSPAVLNANGNLTLLATATNNANLAALSGSADIIGNVNVQSFISGAANAGFRGTRSMSSPVNDAAIIGARTFEQLKNYMIVTGSGGVANGFDAVPNGVSNSTILFTYNNILSSPFVPITNITTPLASGSGFMYFFMGNRNNKDSNPGKLIPPFVSPENVTLTYTGPVNKGNIDIPINYNASKTSMQGAFIAGNPYPATIDWNAVQASSANIGSTITVVVGGKPNATYNAALGLGTNGGSRYIQPGQGFYVYAGVGGGILRFRETHKNISEAPARLLATKERYFLQSATGGGTGSFSRTSSDNTNTRALRMALESGQMVEETLVAFGEGFNAIADEQDSRYITGYDVNLATLSADKKPLAINLLPEGQTELALSVNSRASGNMKLRFTDLPNISGMQMMLKDHYLNVTVPISDVNSAYEFAIQKNIAASFGDQRFTLAFAPITTLPLTFVDFKVNKVQQTAELSWSTADEVYNDFFEVERSTDGKTFLVVKRVEPQPSTGAFNNYKSVDDKPFRGVNYYRIKQTDKDGTHSFSKLQSIDFSDLRATTTDAAIQIYPNPTENYLFLSTIKKDSQAVNLRIIDMNGVVKKSFVFKTEDEIKLNVEDLDSGLYMVEMLNTSSEERIGTAKFIKK</sequence>
<keyword evidence="3" id="KW-1185">Reference proteome</keyword>
<evidence type="ECO:0000313" key="2">
    <source>
        <dbReference type="EMBL" id="QEK50363.1"/>
    </source>
</evidence>
<evidence type="ECO:0000313" key="3">
    <source>
        <dbReference type="Proteomes" id="UP000323653"/>
    </source>
</evidence>
<dbReference type="EMBL" id="CP043329">
    <property type="protein sequence ID" value="QEK50363.1"/>
    <property type="molecule type" value="Genomic_DNA"/>
</dbReference>
<dbReference type="Pfam" id="PF18962">
    <property type="entry name" value="Por_Secre_tail"/>
    <property type="match status" value="1"/>
</dbReference>
<feature type="domain" description="Secretion system C-terminal sorting" evidence="1">
    <location>
        <begin position="960"/>
        <end position="1025"/>
    </location>
</feature>
<gene>
    <name evidence="2" type="ORF">FYC62_00775</name>
</gene>
<dbReference type="NCBIfam" id="TIGR04183">
    <property type="entry name" value="Por_Secre_tail"/>
    <property type="match status" value="1"/>
</dbReference>
<dbReference type="InterPro" id="IPR026444">
    <property type="entry name" value="Secre_tail"/>
</dbReference>
<name>A0A5C0VEU7_9SPHI</name>
<accession>A0A5C0VEU7</accession>
<evidence type="ECO:0000259" key="1">
    <source>
        <dbReference type="Pfam" id="PF18962"/>
    </source>
</evidence>
<dbReference type="RefSeq" id="WP_149073569.1">
    <property type="nucleotide sequence ID" value="NZ_CP043329.1"/>
</dbReference>
<reference evidence="2 3" key="1">
    <citation type="submission" date="2019-08" db="EMBL/GenBank/DDBJ databases">
        <title>Pedobacter sp. nov., isolated from Han river, South Korea.</title>
        <authorList>
            <person name="Lee D.-H."/>
            <person name="Kim Y.-S."/>
            <person name="Hwang E.-M."/>
            <person name="Le Tran T.C."/>
            <person name="Cha C.-J."/>
        </authorList>
    </citation>
    <scope>NUCLEOTIDE SEQUENCE [LARGE SCALE GENOMIC DNA]</scope>
    <source>
        <strain evidence="2 3">CJ43</strain>
    </source>
</reference>
<dbReference type="AlphaFoldDB" id="A0A5C0VEU7"/>
<dbReference type="KEGG" id="pej:FYC62_00775"/>
<proteinExistence type="predicted"/>
<organism evidence="2 3">
    <name type="scientific">Pedobacter aquae</name>
    <dbReference type="NCBI Taxonomy" id="2605747"/>
    <lineage>
        <taxon>Bacteria</taxon>
        <taxon>Pseudomonadati</taxon>
        <taxon>Bacteroidota</taxon>
        <taxon>Sphingobacteriia</taxon>
        <taxon>Sphingobacteriales</taxon>
        <taxon>Sphingobacteriaceae</taxon>
        <taxon>Pedobacter</taxon>
    </lineage>
</organism>
<protein>
    <submittedName>
        <fullName evidence="2">T9SS type A sorting domain-containing protein</fullName>
    </submittedName>
</protein>